<dbReference type="Proteomes" id="UP000466345">
    <property type="component" value="Unassembled WGS sequence"/>
</dbReference>
<gene>
    <name evidence="1" type="primary">ywpJ</name>
    <name evidence="1" type="ORF">SRB5_40000</name>
</gene>
<dbReference type="OrthoDB" id="3180855at2"/>
<dbReference type="EC" id="3.1.3.-" evidence="1"/>
<dbReference type="AlphaFoldDB" id="A0A7K0CM42"/>
<sequence length="272" mass="28462">MSSAAPFPYRLIATDLDGTLLRSDGSISGRTREALRAAAGRGAAHIVVTGRAVPWVRHVLDDLEYDGLAVCGQGAQLYDARAHRLLTTVTLDRAVARAALEKIEADTGPLAVAASMDGLQGETLFERRFRTPAGVLGATFVSERAELWNAPLGRMYIQHPTLTDDELTAAATAAVGPLLSVVLAGEDTVELLPAGLSKATGLSLAARRLEVPGSAAIAFGDMPNDLPMFRWAGRSVAMANAHADVRAAADEVTASNDEDGVAVVVERLLLGG</sequence>
<protein>
    <submittedName>
        <fullName evidence="1">Phosphatase YwpJ</fullName>
        <ecNumber evidence="1">3.1.3.-</ecNumber>
    </submittedName>
</protein>
<dbReference type="InterPro" id="IPR006379">
    <property type="entry name" value="HAD-SF_hydro_IIB"/>
</dbReference>
<dbReference type="GO" id="GO:0000287">
    <property type="term" value="F:magnesium ion binding"/>
    <property type="evidence" value="ECO:0007669"/>
    <property type="project" value="TreeGrafter"/>
</dbReference>
<dbReference type="Gene3D" id="3.30.1240.10">
    <property type="match status" value="1"/>
</dbReference>
<dbReference type="GO" id="GO:0005829">
    <property type="term" value="C:cytosol"/>
    <property type="evidence" value="ECO:0007669"/>
    <property type="project" value="TreeGrafter"/>
</dbReference>
<dbReference type="InterPro" id="IPR023214">
    <property type="entry name" value="HAD_sf"/>
</dbReference>
<dbReference type="SFLD" id="SFLDS00003">
    <property type="entry name" value="Haloacid_Dehalogenase"/>
    <property type="match status" value="1"/>
</dbReference>
<evidence type="ECO:0000313" key="1">
    <source>
        <dbReference type="EMBL" id="MQY13844.1"/>
    </source>
</evidence>
<dbReference type="PANTHER" id="PTHR10000:SF8">
    <property type="entry name" value="HAD SUPERFAMILY HYDROLASE-LIKE, TYPE 3"/>
    <property type="match status" value="1"/>
</dbReference>
<dbReference type="InterPro" id="IPR036412">
    <property type="entry name" value="HAD-like_sf"/>
</dbReference>
<dbReference type="Pfam" id="PF08282">
    <property type="entry name" value="Hydrolase_3"/>
    <property type="match status" value="1"/>
</dbReference>
<evidence type="ECO:0000313" key="2">
    <source>
        <dbReference type="Proteomes" id="UP000466345"/>
    </source>
</evidence>
<accession>A0A7K0CM42</accession>
<dbReference type="SFLD" id="SFLDG01140">
    <property type="entry name" value="C2.B:_Phosphomannomutase_and_P"/>
    <property type="match status" value="1"/>
</dbReference>
<organism evidence="1 2">
    <name type="scientific">Streptomyces smaragdinus</name>
    <dbReference type="NCBI Taxonomy" id="2585196"/>
    <lineage>
        <taxon>Bacteria</taxon>
        <taxon>Bacillati</taxon>
        <taxon>Actinomycetota</taxon>
        <taxon>Actinomycetes</taxon>
        <taxon>Kitasatosporales</taxon>
        <taxon>Streptomycetaceae</taxon>
        <taxon>Streptomyces</taxon>
    </lineage>
</organism>
<keyword evidence="1" id="KW-0378">Hydrolase</keyword>
<dbReference type="GO" id="GO:0016791">
    <property type="term" value="F:phosphatase activity"/>
    <property type="evidence" value="ECO:0007669"/>
    <property type="project" value="TreeGrafter"/>
</dbReference>
<dbReference type="SUPFAM" id="SSF56784">
    <property type="entry name" value="HAD-like"/>
    <property type="match status" value="1"/>
</dbReference>
<dbReference type="NCBIfam" id="TIGR00099">
    <property type="entry name" value="Cof-subfamily"/>
    <property type="match status" value="1"/>
</dbReference>
<dbReference type="Gene3D" id="3.40.50.1000">
    <property type="entry name" value="HAD superfamily/HAD-like"/>
    <property type="match status" value="1"/>
</dbReference>
<dbReference type="NCBIfam" id="TIGR01484">
    <property type="entry name" value="HAD-SF-IIB"/>
    <property type="match status" value="1"/>
</dbReference>
<dbReference type="PANTHER" id="PTHR10000">
    <property type="entry name" value="PHOSPHOSERINE PHOSPHATASE"/>
    <property type="match status" value="1"/>
</dbReference>
<comment type="caution">
    <text evidence="1">The sequence shown here is derived from an EMBL/GenBank/DDBJ whole genome shotgun (WGS) entry which is preliminary data.</text>
</comment>
<name>A0A7K0CM42_9ACTN</name>
<keyword evidence="2" id="KW-1185">Reference proteome</keyword>
<dbReference type="InterPro" id="IPR000150">
    <property type="entry name" value="Cof"/>
</dbReference>
<reference evidence="1 2" key="1">
    <citation type="submission" date="2019-10" db="EMBL/GenBank/DDBJ databases">
        <title>Streptomyces smaragdinus sp. nov. and Streptomyces fabii sp. nov., isolated from the gut of fungus growing-termite Macrotermes natalensis.</title>
        <authorList>
            <person name="Schwitalla J."/>
            <person name="Benndorf R."/>
            <person name="Martin K."/>
            <person name="De Beer W."/>
            <person name="Kaster A.-K."/>
            <person name="Vollmers J."/>
            <person name="Poulsen M."/>
            <person name="Beemelmanns C."/>
        </authorList>
    </citation>
    <scope>NUCLEOTIDE SEQUENCE [LARGE SCALE GENOMIC DNA]</scope>
    <source>
        <strain evidence="1 2">RB5</strain>
    </source>
</reference>
<proteinExistence type="predicted"/>
<dbReference type="EMBL" id="WEGJ01000015">
    <property type="protein sequence ID" value="MQY13844.1"/>
    <property type="molecule type" value="Genomic_DNA"/>
</dbReference>
<dbReference type="RefSeq" id="WP_153453917.1">
    <property type="nucleotide sequence ID" value="NZ_WEGJ01000015.1"/>
</dbReference>